<dbReference type="Pfam" id="PF14111">
    <property type="entry name" value="DUF4283"/>
    <property type="match status" value="1"/>
</dbReference>
<dbReference type="PANTHER" id="PTHR33432:SF28">
    <property type="entry name" value="PROTEIN EMSY-LIKE 4"/>
    <property type="match status" value="1"/>
</dbReference>
<dbReference type="Proteomes" id="UP001291926">
    <property type="component" value="Unassembled WGS sequence"/>
</dbReference>
<dbReference type="Pfam" id="PF03735">
    <property type="entry name" value="ENT"/>
    <property type="match status" value="1"/>
</dbReference>
<protein>
    <recommendedName>
        <fullName evidence="9">CCHC-type domain-containing protein</fullName>
    </recommendedName>
</protein>
<evidence type="ECO:0000259" key="5">
    <source>
        <dbReference type="PROSITE" id="PS50158"/>
    </source>
</evidence>
<feature type="region of interest" description="Disordered" evidence="4">
    <location>
        <begin position="115"/>
        <end position="219"/>
    </location>
</feature>
<dbReference type="Pfam" id="PF14392">
    <property type="entry name" value="zf-CCHC_4"/>
    <property type="match status" value="1"/>
</dbReference>
<dbReference type="PROSITE" id="PS51138">
    <property type="entry name" value="ENT"/>
    <property type="match status" value="1"/>
</dbReference>
<dbReference type="SMART" id="SM01191">
    <property type="entry name" value="ENT"/>
    <property type="match status" value="1"/>
</dbReference>
<feature type="domain" description="CCHC-type" evidence="5">
    <location>
        <begin position="458"/>
        <end position="472"/>
    </location>
</feature>
<dbReference type="InterPro" id="IPR005491">
    <property type="entry name" value="ENT_dom"/>
</dbReference>
<comment type="subcellular location">
    <subcellularLocation>
        <location evidence="1">Nucleus</location>
    </subcellularLocation>
</comment>
<keyword evidence="2" id="KW-0539">Nucleus</keyword>
<feature type="region of interest" description="Disordered" evidence="4">
    <location>
        <begin position="274"/>
        <end position="311"/>
    </location>
</feature>
<gene>
    <name evidence="7" type="ORF">RD792_004402</name>
</gene>
<evidence type="ECO:0000313" key="8">
    <source>
        <dbReference type="Proteomes" id="UP001291926"/>
    </source>
</evidence>
<dbReference type="InterPro" id="IPR025558">
    <property type="entry name" value="DUF4283"/>
</dbReference>
<dbReference type="PANTHER" id="PTHR33432">
    <property type="entry name" value="PROTEIN EMSY-LIKE 4"/>
    <property type="match status" value="1"/>
</dbReference>
<dbReference type="InterPro" id="IPR033485">
    <property type="entry name" value="EMSY-LIKE_plant"/>
</dbReference>
<dbReference type="InterPro" id="IPR001878">
    <property type="entry name" value="Znf_CCHC"/>
</dbReference>
<evidence type="ECO:0000256" key="2">
    <source>
        <dbReference type="ARBA" id="ARBA00023242"/>
    </source>
</evidence>
<keyword evidence="3" id="KW-0862">Zinc</keyword>
<evidence type="ECO:0000259" key="6">
    <source>
        <dbReference type="PROSITE" id="PS51138"/>
    </source>
</evidence>
<evidence type="ECO:0000256" key="3">
    <source>
        <dbReference type="PROSITE-ProRule" id="PRU00047"/>
    </source>
</evidence>
<comment type="caution">
    <text evidence="7">The sequence shown here is derived from an EMBL/GenBank/DDBJ whole genome shotgun (WGS) entry which is preliminary data.</text>
</comment>
<dbReference type="Gene3D" id="1.10.1240.40">
    <property type="entry name" value="ENT domain"/>
    <property type="match status" value="1"/>
</dbReference>
<feature type="region of interest" description="Disordered" evidence="4">
    <location>
        <begin position="713"/>
        <end position="772"/>
    </location>
</feature>
<evidence type="ECO:0000313" key="7">
    <source>
        <dbReference type="EMBL" id="KAK4488633.1"/>
    </source>
</evidence>
<keyword evidence="3" id="KW-0863">Zinc-finger</keyword>
<dbReference type="InterPro" id="IPR025836">
    <property type="entry name" value="Zn_knuckle_CX2CX4HX4C"/>
</dbReference>
<feature type="domain" description="ENT" evidence="6">
    <location>
        <begin position="46"/>
        <end position="133"/>
    </location>
</feature>
<sequence length="772" mass="84543">MFVGTDDDFPPPQQNRIPRGGRVSSNGRPPVMGSVPYPRMYEETDMEAKIHQLEQEAYSSVLRAFKAQADAITWEKEGLLTELRRELRLSNEEHSALLSRVNPDETIRRISEWRKSGGHQPGLHSACQAVHDPVPSPSVSSSLKKQKIAPSLPSQSYGGPSPSFHPQAIAAANQPSSSAAKRGPMMGSKGKKHKSMPPGASSMKIQYPSGPPGRGQLGNRLPSGGLVNDPAVGASSHPHVGKKGLHALVYDEGTANETWEWVNLAESESIGMSRPLGRDIAPGAGRGRGLAKGQSRKEFPPSQNGIGNKGPDDIQLLHTDTLIKEILAEDYLEGLHRAWQESIILRLVGKTINYNLLTAKIDTLWGLSGDFELIDLGYNCYVLKLGDREKVEHILTEGPWWIAGHYLVVRKWFPEFQASKDKVTSAVTWVDTEKPLETEIEIRNSVYKLEYENLPVICFDCGRVGHRNKECPFNRKITTPVPEKVGEETENGTKVGQQGDKKDSLENAKYGEWMQVKRIKPKFSMVKGKLEKESINGLGQNRYQILGTNENKSHNVEQSTLTDASLSYKGKDSVMGLNPRKRALQINKSKGPKDKGIGLEGVVAPRSKGAAFNGPKSGGKMKLNLDLNPPKNFQFSASTQLNPFASSGVEAQNTTIATIPEDKNQAHVNGSYGGRGETIYLPKNGILNLSGENESLEFLHTSRSEMQVCETSYGKHSVPTSEERGNLHAESRGEGQGLRIEARTELSEGGTTNSNGNDADEPALEDLMGEDN</sequence>
<dbReference type="EMBL" id="JAYDYQ010001088">
    <property type="protein sequence ID" value="KAK4488633.1"/>
    <property type="molecule type" value="Genomic_DNA"/>
</dbReference>
<feature type="compositionally biased region" description="Acidic residues" evidence="4">
    <location>
        <begin position="758"/>
        <end position="772"/>
    </location>
</feature>
<feature type="compositionally biased region" description="Basic and acidic residues" evidence="4">
    <location>
        <begin position="721"/>
        <end position="733"/>
    </location>
</feature>
<dbReference type="PROSITE" id="PS50158">
    <property type="entry name" value="ZF_CCHC"/>
    <property type="match status" value="1"/>
</dbReference>
<accession>A0ABR0DIQ1</accession>
<dbReference type="InterPro" id="IPR036142">
    <property type="entry name" value="ENT_dom-like_sf"/>
</dbReference>
<keyword evidence="8" id="KW-1185">Reference proteome</keyword>
<evidence type="ECO:0000256" key="4">
    <source>
        <dbReference type="SAM" id="MobiDB-lite"/>
    </source>
</evidence>
<proteinExistence type="predicted"/>
<keyword evidence="3" id="KW-0479">Metal-binding</keyword>
<name>A0ABR0DIQ1_9LAMI</name>
<evidence type="ECO:0000256" key="1">
    <source>
        <dbReference type="ARBA" id="ARBA00004123"/>
    </source>
</evidence>
<reference evidence="7 8" key="1">
    <citation type="journal article" date="2023" name="bioRxiv">
        <title>Genome report: Whole genome sequence and annotation of Penstemon davidsonii.</title>
        <authorList>
            <person name="Ostevik K.L."/>
            <person name="Alabady M."/>
            <person name="Zhang M."/>
            <person name="Rausher M.D."/>
        </authorList>
    </citation>
    <scope>NUCLEOTIDE SEQUENCE [LARGE SCALE GENOMIC DNA]</scope>
    <source>
        <strain evidence="7">DNT005</strain>
        <tissue evidence="7">Whole leaf</tissue>
    </source>
</reference>
<evidence type="ECO:0008006" key="9">
    <source>
        <dbReference type="Google" id="ProtNLM"/>
    </source>
</evidence>
<organism evidence="7 8">
    <name type="scientific">Penstemon davidsonii</name>
    <dbReference type="NCBI Taxonomy" id="160366"/>
    <lineage>
        <taxon>Eukaryota</taxon>
        <taxon>Viridiplantae</taxon>
        <taxon>Streptophyta</taxon>
        <taxon>Embryophyta</taxon>
        <taxon>Tracheophyta</taxon>
        <taxon>Spermatophyta</taxon>
        <taxon>Magnoliopsida</taxon>
        <taxon>eudicotyledons</taxon>
        <taxon>Gunneridae</taxon>
        <taxon>Pentapetalae</taxon>
        <taxon>asterids</taxon>
        <taxon>lamiids</taxon>
        <taxon>Lamiales</taxon>
        <taxon>Plantaginaceae</taxon>
        <taxon>Cheloneae</taxon>
        <taxon>Penstemon</taxon>
    </lineage>
</organism>
<feature type="region of interest" description="Disordered" evidence="4">
    <location>
        <begin position="1"/>
        <end position="35"/>
    </location>
</feature>
<dbReference type="SUPFAM" id="SSF158639">
    <property type="entry name" value="ENT-like"/>
    <property type="match status" value="1"/>
</dbReference>